<sequence>MLKYMVFLALAGLWLCWGTSFPAMRVMAQTLPPLSASGTAFLAAGLVLLALRPTALRGLNFRQLATAATTGVCLLGAQGTVALAERTTFAGTAALVVAALPLWVTVLNAMLGERPTRAGLLRVLVGFSGVALLTGTQPNAWTFVVAAAGLVWAIGTVLTARTPNLPGPWATTTVQLLCGGAVLLAIGAATGEVVGQPTATSWLALGYLALVDSLAGFGLYTWLLRTTSAALVSTYAYAVPILACLISVLFMKEPPRPIMLAGAVLIITSVTTELSARKPRTHTANTRT</sequence>
<protein>
    <submittedName>
        <fullName evidence="8">EamA family transporter</fullName>
    </submittedName>
</protein>
<feature type="domain" description="EamA" evidence="7">
    <location>
        <begin position="141"/>
        <end position="270"/>
    </location>
</feature>
<dbReference type="InterPro" id="IPR050638">
    <property type="entry name" value="AA-Vitamin_Transporters"/>
</dbReference>
<accession>A0ABV7Q8D5</accession>
<evidence type="ECO:0000256" key="6">
    <source>
        <dbReference type="SAM" id="Phobius"/>
    </source>
</evidence>
<keyword evidence="9" id="KW-1185">Reference proteome</keyword>
<comment type="similarity">
    <text evidence="2">Belongs to the EamA transporter family.</text>
</comment>
<evidence type="ECO:0000256" key="3">
    <source>
        <dbReference type="ARBA" id="ARBA00022692"/>
    </source>
</evidence>
<evidence type="ECO:0000256" key="5">
    <source>
        <dbReference type="ARBA" id="ARBA00023136"/>
    </source>
</evidence>
<gene>
    <name evidence="8" type="ORF">ACFORO_00025</name>
</gene>
<proteinExistence type="inferred from homology"/>
<comment type="subcellular location">
    <subcellularLocation>
        <location evidence="1">Membrane</location>
        <topology evidence="1">Multi-pass membrane protein</topology>
    </subcellularLocation>
</comment>
<evidence type="ECO:0000256" key="2">
    <source>
        <dbReference type="ARBA" id="ARBA00007362"/>
    </source>
</evidence>
<organism evidence="8 9">
    <name type="scientific">Amycolatopsis halotolerans</name>
    <dbReference type="NCBI Taxonomy" id="330083"/>
    <lineage>
        <taxon>Bacteria</taxon>
        <taxon>Bacillati</taxon>
        <taxon>Actinomycetota</taxon>
        <taxon>Actinomycetes</taxon>
        <taxon>Pseudonocardiales</taxon>
        <taxon>Pseudonocardiaceae</taxon>
        <taxon>Amycolatopsis</taxon>
    </lineage>
</organism>
<feature type="domain" description="EamA" evidence="7">
    <location>
        <begin position="8"/>
        <end position="134"/>
    </location>
</feature>
<feature type="transmembrane region" description="Helical" evidence="6">
    <location>
        <begin position="257"/>
        <end position="276"/>
    </location>
</feature>
<keyword evidence="3 6" id="KW-0812">Transmembrane</keyword>
<reference evidence="9" key="1">
    <citation type="journal article" date="2019" name="Int. J. Syst. Evol. Microbiol.">
        <title>The Global Catalogue of Microorganisms (GCM) 10K type strain sequencing project: providing services to taxonomists for standard genome sequencing and annotation.</title>
        <authorList>
            <consortium name="The Broad Institute Genomics Platform"/>
            <consortium name="The Broad Institute Genome Sequencing Center for Infectious Disease"/>
            <person name="Wu L."/>
            <person name="Ma J."/>
        </authorList>
    </citation>
    <scope>NUCLEOTIDE SEQUENCE [LARGE SCALE GENOMIC DNA]</scope>
    <source>
        <strain evidence="9">CGMCC 4.7682</strain>
    </source>
</reference>
<feature type="transmembrane region" description="Helical" evidence="6">
    <location>
        <begin position="140"/>
        <end position="160"/>
    </location>
</feature>
<feature type="transmembrane region" description="Helical" evidence="6">
    <location>
        <begin position="32"/>
        <end position="51"/>
    </location>
</feature>
<comment type="caution">
    <text evidence="8">The sequence shown here is derived from an EMBL/GenBank/DDBJ whole genome shotgun (WGS) entry which is preliminary data.</text>
</comment>
<dbReference type="SUPFAM" id="SSF103481">
    <property type="entry name" value="Multidrug resistance efflux transporter EmrE"/>
    <property type="match status" value="2"/>
</dbReference>
<name>A0ABV7Q8D5_9PSEU</name>
<feature type="transmembrane region" description="Helical" evidence="6">
    <location>
        <begin position="202"/>
        <end position="223"/>
    </location>
</feature>
<dbReference type="Pfam" id="PF00892">
    <property type="entry name" value="EamA"/>
    <property type="match status" value="2"/>
</dbReference>
<dbReference type="Proteomes" id="UP001595764">
    <property type="component" value="Unassembled WGS sequence"/>
</dbReference>
<dbReference type="PANTHER" id="PTHR32322:SF2">
    <property type="entry name" value="EAMA DOMAIN-CONTAINING PROTEIN"/>
    <property type="match status" value="1"/>
</dbReference>
<dbReference type="InterPro" id="IPR037185">
    <property type="entry name" value="EmrE-like"/>
</dbReference>
<evidence type="ECO:0000259" key="7">
    <source>
        <dbReference type="Pfam" id="PF00892"/>
    </source>
</evidence>
<feature type="transmembrane region" description="Helical" evidence="6">
    <location>
        <begin position="118"/>
        <end position="134"/>
    </location>
</feature>
<feature type="transmembrane region" description="Helical" evidence="6">
    <location>
        <begin position="172"/>
        <end position="190"/>
    </location>
</feature>
<feature type="transmembrane region" description="Helical" evidence="6">
    <location>
        <begin position="230"/>
        <end position="251"/>
    </location>
</feature>
<evidence type="ECO:0000313" key="8">
    <source>
        <dbReference type="EMBL" id="MFC3508534.1"/>
    </source>
</evidence>
<keyword evidence="4 6" id="KW-1133">Transmembrane helix</keyword>
<dbReference type="PANTHER" id="PTHR32322">
    <property type="entry name" value="INNER MEMBRANE TRANSPORTER"/>
    <property type="match status" value="1"/>
</dbReference>
<dbReference type="EMBL" id="JBHRWI010000001">
    <property type="protein sequence ID" value="MFC3508534.1"/>
    <property type="molecule type" value="Genomic_DNA"/>
</dbReference>
<feature type="transmembrane region" description="Helical" evidence="6">
    <location>
        <begin position="63"/>
        <end position="83"/>
    </location>
</feature>
<feature type="transmembrane region" description="Helical" evidence="6">
    <location>
        <begin position="89"/>
        <end position="111"/>
    </location>
</feature>
<keyword evidence="5 6" id="KW-0472">Membrane</keyword>
<dbReference type="InterPro" id="IPR000620">
    <property type="entry name" value="EamA_dom"/>
</dbReference>
<evidence type="ECO:0000256" key="1">
    <source>
        <dbReference type="ARBA" id="ARBA00004141"/>
    </source>
</evidence>
<dbReference type="RefSeq" id="WP_377872908.1">
    <property type="nucleotide sequence ID" value="NZ_JBHMAY010000042.1"/>
</dbReference>
<evidence type="ECO:0000313" key="9">
    <source>
        <dbReference type="Proteomes" id="UP001595764"/>
    </source>
</evidence>
<evidence type="ECO:0000256" key="4">
    <source>
        <dbReference type="ARBA" id="ARBA00022989"/>
    </source>
</evidence>